<sequence>MLPRSRGVDYWQRKAGRGGRTNPPAAGLPYARPLPRKVSGAGARPSATPAGHTALTGPAEVSPAHLAPATGRCPLESGTSRFQP</sequence>
<evidence type="ECO:0000313" key="2">
    <source>
        <dbReference type="EMBL" id="KAJ1118062.1"/>
    </source>
</evidence>
<proteinExistence type="predicted"/>
<name>A0AAV7NPT3_PLEWA</name>
<reference evidence="2" key="1">
    <citation type="journal article" date="2022" name="bioRxiv">
        <title>Sequencing and chromosome-scale assembly of the giantPleurodeles waltlgenome.</title>
        <authorList>
            <person name="Brown T."/>
            <person name="Elewa A."/>
            <person name="Iarovenko S."/>
            <person name="Subramanian E."/>
            <person name="Araus A.J."/>
            <person name="Petzold A."/>
            <person name="Susuki M."/>
            <person name="Suzuki K.-i.T."/>
            <person name="Hayashi T."/>
            <person name="Toyoda A."/>
            <person name="Oliveira C."/>
            <person name="Osipova E."/>
            <person name="Leigh N.D."/>
            <person name="Simon A."/>
            <person name="Yun M.H."/>
        </authorList>
    </citation>
    <scope>NUCLEOTIDE SEQUENCE</scope>
    <source>
        <strain evidence="2">20211129_DDA</strain>
        <tissue evidence="2">Liver</tissue>
    </source>
</reference>
<accession>A0AAV7NPT3</accession>
<dbReference type="Proteomes" id="UP001066276">
    <property type="component" value="Chromosome 8"/>
</dbReference>
<organism evidence="2 3">
    <name type="scientific">Pleurodeles waltl</name>
    <name type="common">Iberian ribbed newt</name>
    <dbReference type="NCBI Taxonomy" id="8319"/>
    <lineage>
        <taxon>Eukaryota</taxon>
        <taxon>Metazoa</taxon>
        <taxon>Chordata</taxon>
        <taxon>Craniata</taxon>
        <taxon>Vertebrata</taxon>
        <taxon>Euteleostomi</taxon>
        <taxon>Amphibia</taxon>
        <taxon>Batrachia</taxon>
        <taxon>Caudata</taxon>
        <taxon>Salamandroidea</taxon>
        <taxon>Salamandridae</taxon>
        <taxon>Pleurodelinae</taxon>
        <taxon>Pleurodeles</taxon>
    </lineage>
</organism>
<keyword evidence="3" id="KW-1185">Reference proteome</keyword>
<dbReference type="AlphaFoldDB" id="A0AAV7NPT3"/>
<feature type="region of interest" description="Disordered" evidence="1">
    <location>
        <begin position="1"/>
        <end position="84"/>
    </location>
</feature>
<comment type="caution">
    <text evidence="2">The sequence shown here is derived from an EMBL/GenBank/DDBJ whole genome shotgun (WGS) entry which is preliminary data.</text>
</comment>
<gene>
    <name evidence="2" type="ORF">NDU88_006257</name>
</gene>
<evidence type="ECO:0000313" key="3">
    <source>
        <dbReference type="Proteomes" id="UP001066276"/>
    </source>
</evidence>
<evidence type="ECO:0000256" key="1">
    <source>
        <dbReference type="SAM" id="MobiDB-lite"/>
    </source>
</evidence>
<dbReference type="EMBL" id="JANPWB010000012">
    <property type="protein sequence ID" value="KAJ1118062.1"/>
    <property type="molecule type" value="Genomic_DNA"/>
</dbReference>
<protein>
    <submittedName>
        <fullName evidence="2">Uncharacterized protein</fullName>
    </submittedName>
</protein>